<reference evidence="8 9" key="1">
    <citation type="submission" date="2018-06" db="EMBL/GenBank/DDBJ databases">
        <authorList>
            <consortium name="Pathogen Informatics"/>
            <person name="Doyle S."/>
        </authorList>
    </citation>
    <scope>NUCLEOTIDE SEQUENCE [LARGE SCALE GENOMIC DNA]</scope>
    <source>
        <strain evidence="8 9">NCTC12862</strain>
    </source>
</reference>
<dbReference type="InterPro" id="IPR027385">
    <property type="entry name" value="Beta-barrel_OMP"/>
</dbReference>
<feature type="domain" description="Outer membrane protein beta-barrel" evidence="7">
    <location>
        <begin position="43"/>
        <end position="281"/>
    </location>
</feature>
<dbReference type="SUPFAM" id="SSF56925">
    <property type="entry name" value="OMPA-like"/>
    <property type="match status" value="1"/>
</dbReference>
<dbReference type="EMBL" id="UFTF01000001">
    <property type="protein sequence ID" value="SUV44293.1"/>
    <property type="molecule type" value="Genomic_DNA"/>
</dbReference>
<gene>
    <name evidence="8" type="ORF">NCTC12862_00035</name>
</gene>
<evidence type="ECO:0000259" key="7">
    <source>
        <dbReference type="Pfam" id="PF13505"/>
    </source>
</evidence>
<evidence type="ECO:0000313" key="8">
    <source>
        <dbReference type="EMBL" id="SUV44293.1"/>
    </source>
</evidence>
<keyword evidence="3" id="KW-0472">Membrane</keyword>
<sequence>MNIKFLMTTSLVALVSVSTVQAADVIVSHQAAPVKVKAAPVVAVPEFSWTGFYIGAQAGLFSSDTKIINSDVEKNNVFTTVDAPKPSGFRGGVYLGYNVELGQGFVLGIETDAVLASGKDEKEDAERTIDDKEVTALNTAFEKAGNKPSQAFAKDQKIKETYTYDEKWSGATRIHIGFAVSTRIMPYLSAGITYAQIQGVYGITEQKKDDTVYTAPGQLYDETKTMTGYTLGGGLNFAVTDNVIVRAEYRYSDFGKEKFVNSTREFSDKTNDFRVGVAYKF</sequence>
<dbReference type="InterPro" id="IPR011250">
    <property type="entry name" value="OMP/PagP_B-barrel"/>
</dbReference>
<evidence type="ECO:0000256" key="4">
    <source>
        <dbReference type="ARBA" id="ARBA00023237"/>
    </source>
</evidence>
<evidence type="ECO:0000256" key="6">
    <source>
        <dbReference type="SAM" id="SignalP"/>
    </source>
</evidence>
<dbReference type="Gene3D" id="2.40.160.20">
    <property type="match status" value="1"/>
</dbReference>
<dbReference type="PANTHER" id="PTHR34001:SF3">
    <property type="entry name" value="BLL7405 PROTEIN"/>
    <property type="match status" value="1"/>
</dbReference>
<feature type="chain" id="PRO_5016913083" evidence="6">
    <location>
        <begin position="23"/>
        <end position="281"/>
    </location>
</feature>
<dbReference type="RefSeq" id="WP_004856986.1">
    <property type="nucleotide sequence ID" value="NZ_CACVBH010000007.1"/>
</dbReference>
<evidence type="ECO:0000256" key="2">
    <source>
        <dbReference type="ARBA" id="ARBA00022729"/>
    </source>
</evidence>
<name>A0A380ZBC9_BARDO</name>
<comment type="subcellular location">
    <subcellularLocation>
        <location evidence="1">Cell outer membrane</location>
    </subcellularLocation>
</comment>
<dbReference type="PANTHER" id="PTHR34001">
    <property type="entry name" value="BLL7405 PROTEIN"/>
    <property type="match status" value="1"/>
</dbReference>
<dbReference type="OrthoDB" id="9815357at2"/>
<proteinExistence type="inferred from homology"/>
<evidence type="ECO:0000256" key="3">
    <source>
        <dbReference type="ARBA" id="ARBA00023136"/>
    </source>
</evidence>
<accession>A0A380ZBC9</accession>
<dbReference type="Pfam" id="PF13505">
    <property type="entry name" value="OMP_b-brl"/>
    <property type="match status" value="1"/>
</dbReference>
<evidence type="ECO:0000256" key="5">
    <source>
        <dbReference type="ARBA" id="ARBA00038306"/>
    </source>
</evidence>
<organism evidence="8 9">
    <name type="scientific">Bartonella doshiae</name>
    <dbReference type="NCBI Taxonomy" id="33044"/>
    <lineage>
        <taxon>Bacteria</taxon>
        <taxon>Pseudomonadati</taxon>
        <taxon>Pseudomonadota</taxon>
        <taxon>Alphaproteobacteria</taxon>
        <taxon>Hyphomicrobiales</taxon>
        <taxon>Bartonellaceae</taxon>
        <taxon>Bartonella</taxon>
    </lineage>
</organism>
<keyword evidence="4" id="KW-0998">Cell outer membrane</keyword>
<dbReference type="InterPro" id="IPR051692">
    <property type="entry name" value="OMP-like"/>
</dbReference>
<keyword evidence="2 6" id="KW-0732">Signal</keyword>
<feature type="signal peptide" evidence="6">
    <location>
        <begin position="1"/>
        <end position="22"/>
    </location>
</feature>
<comment type="similarity">
    <text evidence="5">Belongs to the Omp25/RopB family.</text>
</comment>
<evidence type="ECO:0000256" key="1">
    <source>
        <dbReference type="ARBA" id="ARBA00004442"/>
    </source>
</evidence>
<protein>
    <submittedName>
        <fullName evidence="8">Opacity protein and related surface antigens</fullName>
    </submittedName>
</protein>
<dbReference type="STRING" id="33044.GCA_900005695_00783"/>
<dbReference type="AlphaFoldDB" id="A0A380ZBC9"/>
<dbReference type="Proteomes" id="UP000254950">
    <property type="component" value="Unassembled WGS sequence"/>
</dbReference>
<dbReference type="GO" id="GO:0009279">
    <property type="term" value="C:cell outer membrane"/>
    <property type="evidence" value="ECO:0007669"/>
    <property type="project" value="UniProtKB-SubCell"/>
</dbReference>
<evidence type="ECO:0000313" key="9">
    <source>
        <dbReference type="Proteomes" id="UP000254950"/>
    </source>
</evidence>